<evidence type="ECO:0000256" key="1">
    <source>
        <dbReference type="ARBA" id="ARBA00022603"/>
    </source>
</evidence>
<dbReference type="RefSeq" id="WP_083373002.1">
    <property type="nucleotide sequence ID" value="NZ_LT629776.1"/>
</dbReference>
<evidence type="ECO:0000259" key="3">
    <source>
        <dbReference type="Pfam" id="PF00588"/>
    </source>
</evidence>
<accession>A0A1H1TDU8</accession>
<dbReference type="CDD" id="cd18095">
    <property type="entry name" value="SpoU-like_rRNA-MTase"/>
    <property type="match status" value="1"/>
</dbReference>
<protein>
    <submittedName>
        <fullName evidence="4">tRNA G18 (Ribose-2'-O)-methylase SpoU</fullName>
    </submittedName>
</protein>
<dbReference type="Gene3D" id="3.40.1280.10">
    <property type="match status" value="1"/>
</dbReference>
<dbReference type="GO" id="GO:0003723">
    <property type="term" value="F:RNA binding"/>
    <property type="evidence" value="ECO:0007669"/>
    <property type="project" value="InterPro"/>
</dbReference>
<sequence>MPGVVHLETADDRIGDYTNLTDVRLRSRHEPEKGLYIAESATVIRRAIAAGHRPRSFLMAEKWLPDLAPTIAELPPREDGTPVPVYVAPSELLEEITGFNLHRGALAAMHRPPLASVRELLASARGGRGARRVAVLEDIVDHTNVCGPKLPHPEPSSDVGQRSRIAVLEGLVDHTNVGACFRSAAAMGVDAVLVTPTCADPLYRRSIRVSMGTVFQVPWTRIPTWPSGVQELKDAGYVVAGMTLGEGAITLDELVAEDHSKLALVLGSEGHGLGPETDVLLDRRVTIPMMHGVDSLNVAAASAVAFYATR</sequence>
<organism evidence="4 5">
    <name type="scientific">Paraoerskovia marina</name>
    <dbReference type="NCBI Taxonomy" id="545619"/>
    <lineage>
        <taxon>Bacteria</taxon>
        <taxon>Bacillati</taxon>
        <taxon>Actinomycetota</taxon>
        <taxon>Actinomycetes</taxon>
        <taxon>Micrococcales</taxon>
        <taxon>Cellulomonadaceae</taxon>
        <taxon>Paraoerskovia</taxon>
    </lineage>
</organism>
<dbReference type="Proteomes" id="UP000185663">
    <property type="component" value="Chromosome I"/>
</dbReference>
<evidence type="ECO:0000313" key="5">
    <source>
        <dbReference type="Proteomes" id="UP000185663"/>
    </source>
</evidence>
<dbReference type="STRING" id="545619.SAMN04489860_1873"/>
<dbReference type="InterPro" id="IPR001537">
    <property type="entry name" value="SpoU_MeTrfase"/>
</dbReference>
<dbReference type="SUPFAM" id="SSF75217">
    <property type="entry name" value="alpha/beta knot"/>
    <property type="match status" value="1"/>
</dbReference>
<dbReference type="GO" id="GO:0032259">
    <property type="term" value="P:methylation"/>
    <property type="evidence" value="ECO:0007669"/>
    <property type="project" value="UniProtKB-KW"/>
</dbReference>
<dbReference type="GO" id="GO:0008173">
    <property type="term" value="F:RNA methyltransferase activity"/>
    <property type="evidence" value="ECO:0007669"/>
    <property type="project" value="InterPro"/>
</dbReference>
<dbReference type="EMBL" id="LT629776">
    <property type="protein sequence ID" value="SDS58314.1"/>
    <property type="molecule type" value="Genomic_DNA"/>
</dbReference>
<dbReference type="AlphaFoldDB" id="A0A1H1TDU8"/>
<dbReference type="PANTHER" id="PTHR43191:SF12">
    <property type="entry name" value="RRNA METHYLASE"/>
    <property type="match status" value="1"/>
</dbReference>
<dbReference type="PANTHER" id="PTHR43191">
    <property type="entry name" value="RRNA METHYLTRANSFERASE 3"/>
    <property type="match status" value="1"/>
</dbReference>
<reference evidence="5" key="1">
    <citation type="submission" date="2016-10" db="EMBL/GenBank/DDBJ databases">
        <authorList>
            <person name="Varghese N."/>
            <person name="Submissions S."/>
        </authorList>
    </citation>
    <scope>NUCLEOTIDE SEQUENCE [LARGE SCALE GENOMIC DNA]</scope>
    <source>
        <strain evidence="5">DSM 22126</strain>
    </source>
</reference>
<dbReference type="Gene3D" id="3.30.1330.30">
    <property type="match status" value="1"/>
</dbReference>
<dbReference type="InterPro" id="IPR051259">
    <property type="entry name" value="rRNA_Methyltransferase"/>
</dbReference>
<feature type="domain" description="tRNA/rRNA methyltransferase SpoU type" evidence="3">
    <location>
        <begin position="165"/>
        <end position="307"/>
    </location>
</feature>
<gene>
    <name evidence="4" type="ORF">SAMN04489860_1873</name>
</gene>
<proteinExistence type="predicted"/>
<evidence type="ECO:0000313" key="4">
    <source>
        <dbReference type="EMBL" id="SDS58314.1"/>
    </source>
</evidence>
<keyword evidence="2" id="KW-0808">Transferase</keyword>
<keyword evidence="5" id="KW-1185">Reference proteome</keyword>
<dbReference type="InterPro" id="IPR029064">
    <property type="entry name" value="Ribosomal_eL30-like_sf"/>
</dbReference>
<dbReference type="OrthoDB" id="3190829at2"/>
<dbReference type="Pfam" id="PF00588">
    <property type="entry name" value="SpoU_methylase"/>
    <property type="match status" value="1"/>
</dbReference>
<evidence type="ECO:0000256" key="2">
    <source>
        <dbReference type="ARBA" id="ARBA00022679"/>
    </source>
</evidence>
<keyword evidence="1 4" id="KW-0489">Methyltransferase</keyword>
<dbReference type="SUPFAM" id="SSF55315">
    <property type="entry name" value="L30e-like"/>
    <property type="match status" value="1"/>
</dbReference>
<dbReference type="InterPro" id="IPR029028">
    <property type="entry name" value="Alpha/beta_knot_MTases"/>
</dbReference>
<dbReference type="GO" id="GO:0006396">
    <property type="term" value="P:RNA processing"/>
    <property type="evidence" value="ECO:0007669"/>
    <property type="project" value="InterPro"/>
</dbReference>
<name>A0A1H1TDU8_9CELL</name>
<dbReference type="InterPro" id="IPR029026">
    <property type="entry name" value="tRNA_m1G_MTases_N"/>
</dbReference>